<evidence type="ECO:0000313" key="2">
    <source>
        <dbReference type="Proteomes" id="UP000320811"/>
    </source>
</evidence>
<protein>
    <submittedName>
        <fullName evidence="1">Uncharacterized protein</fullName>
    </submittedName>
</protein>
<organism evidence="1 2">
    <name type="scientific">Chitinophaga polysaccharea</name>
    <dbReference type="NCBI Taxonomy" id="1293035"/>
    <lineage>
        <taxon>Bacteria</taxon>
        <taxon>Pseudomonadati</taxon>
        <taxon>Bacteroidota</taxon>
        <taxon>Chitinophagia</taxon>
        <taxon>Chitinophagales</taxon>
        <taxon>Chitinophagaceae</taxon>
        <taxon>Chitinophaga</taxon>
    </lineage>
</organism>
<proteinExistence type="predicted"/>
<dbReference type="EMBL" id="VIWO01000008">
    <property type="protein sequence ID" value="TWF35772.1"/>
    <property type="molecule type" value="Genomic_DNA"/>
</dbReference>
<keyword evidence="2" id="KW-1185">Reference proteome</keyword>
<sequence length="85" mass="8807">MKQAKFALTAVAVLAVIGGALAFKANRSLHDFFTPGQTATTTKLVCNSPAQLSYITNALGATVITASVAVDNVNACPTIRVQKVD</sequence>
<comment type="caution">
    <text evidence="1">The sequence shown here is derived from an EMBL/GenBank/DDBJ whole genome shotgun (WGS) entry which is preliminary data.</text>
</comment>
<reference evidence="1 2" key="1">
    <citation type="submission" date="2019-06" db="EMBL/GenBank/DDBJ databases">
        <title>Sorghum-associated microbial communities from plants grown in Nebraska, USA.</title>
        <authorList>
            <person name="Schachtman D."/>
        </authorList>
    </citation>
    <scope>NUCLEOTIDE SEQUENCE [LARGE SCALE GENOMIC DNA]</scope>
    <source>
        <strain evidence="1 2">1209</strain>
    </source>
</reference>
<name>A0A561PCC3_9BACT</name>
<dbReference type="Proteomes" id="UP000320811">
    <property type="component" value="Unassembled WGS sequence"/>
</dbReference>
<evidence type="ECO:0000313" key="1">
    <source>
        <dbReference type="EMBL" id="TWF35772.1"/>
    </source>
</evidence>
<dbReference type="AlphaFoldDB" id="A0A561PCC3"/>
<gene>
    <name evidence="1" type="ORF">FHW36_108128</name>
</gene>
<accession>A0A561PCC3</accession>
<dbReference type="RefSeq" id="WP_145673009.1">
    <property type="nucleotide sequence ID" value="NZ_VIWO01000008.1"/>
</dbReference>